<dbReference type="RefSeq" id="WP_054401000.1">
    <property type="nucleotide sequence ID" value="NZ_LIUT01000001.1"/>
</dbReference>
<proteinExistence type="predicted"/>
<dbReference type="PATRIC" id="fig|1705565.3.peg.2151"/>
<sequence length="65" mass="7615">MNINNEDIAKQHVRDLRQELERCRMATKLRSKRNQAANTATTARTVDGKWKSLLETIIMMGRRML</sequence>
<keyword evidence="2" id="KW-1185">Reference proteome</keyword>
<dbReference type="OrthoDB" id="2663696at2"/>
<comment type="caution">
    <text evidence="1">The sequence shown here is derived from an EMBL/GenBank/DDBJ whole genome shotgun (WGS) entry which is preliminary data.</text>
</comment>
<evidence type="ECO:0000313" key="1">
    <source>
        <dbReference type="EMBL" id="KOR87943.1"/>
    </source>
</evidence>
<dbReference type="Proteomes" id="UP000036932">
    <property type="component" value="Unassembled WGS sequence"/>
</dbReference>
<dbReference type="EMBL" id="LIUT01000001">
    <property type="protein sequence ID" value="KOR87943.1"/>
    <property type="molecule type" value="Genomic_DNA"/>
</dbReference>
<protein>
    <submittedName>
        <fullName evidence="1">Uncharacterized protein</fullName>
    </submittedName>
</protein>
<reference evidence="2" key="1">
    <citation type="submission" date="2015-08" db="EMBL/GenBank/DDBJ databases">
        <title>Genome sequencing project for genomic taxonomy and phylogenomics of Bacillus-like bacteria.</title>
        <authorList>
            <person name="Liu B."/>
            <person name="Wang J."/>
            <person name="Zhu Y."/>
            <person name="Liu G."/>
            <person name="Chen Q."/>
            <person name="Chen Z."/>
            <person name="Lan J."/>
            <person name="Che J."/>
            <person name="Ge C."/>
            <person name="Shi H."/>
            <person name="Pan Z."/>
            <person name="Liu X."/>
        </authorList>
    </citation>
    <scope>NUCLEOTIDE SEQUENCE [LARGE SCALE GENOMIC DNA]</scope>
    <source>
        <strain evidence="2">FJAT-22460</strain>
    </source>
</reference>
<gene>
    <name evidence="1" type="ORF">AM231_01500</name>
</gene>
<evidence type="ECO:0000313" key="2">
    <source>
        <dbReference type="Proteomes" id="UP000036932"/>
    </source>
</evidence>
<organism evidence="1 2">
    <name type="scientific">Paenibacillus solani</name>
    <dbReference type="NCBI Taxonomy" id="1705565"/>
    <lineage>
        <taxon>Bacteria</taxon>
        <taxon>Bacillati</taxon>
        <taxon>Bacillota</taxon>
        <taxon>Bacilli</taxon>
        <taxon>Bacillales</taxon>
        <taxon>Paenibacillaceae</taxon>
        <taxon>Paenibacillus</taxon>
    </lineage>
</organism>
<accession>A0A0M1P0C3</accession>
<name>A0A0M1P0C3_9BACL</name>
<dbReference type="AlphaFoldDB" id="A0A0M1P0C3"/>